<gene>
    <name evidence="10" type="ORF">BET03_00225</name>
</gene>
<evidence type="ECO:0000313" key="11">
    <source>
        <dbReference type="Proteomes" id="UP000284177"/>
    </source>
</evidence>
<dbReference type="NCBIfam" id="TIGR02209">
    <property type="entry name" value="ftsL_broad"/>
    <property type="match status" value="1"/>
</dbReference>
<keyword evidence="3 10" id="KW-0132">Cell division</keyword>
<comment type="caution">
    <text evidence="10">The sequence shown here is derived from an EMBL/GenBank/DDBJ whole genome shotgun (WGS) entry which is preliminary data.</text>
</comment>
<evidence type="ECO:0000256" key="2">
    <source>
        <dbReference type="ARBA" id="ARBA00022475"/>
    </source>
</evidence>
<keyword evidence="11" id="KW-1185">Reference proteome</keyword>
<dbReference type="AlphaFoldDB" id="A0A419T9Y3"/>
<dbReference type="InterPro" id="IPR007060">
    <property type="entry name" value="FtsL/DivIC"/>
</dbReference>
<keyword evidence="2" id="KW-1003">Cell membrane</keyword>
<name>A0A419T9Y3_9FIRM</name>
<evidence type="ECO:0000256" key="9">
    <source>
        <dbReference type="SAM" id="Coils"/>
    </source>
</evidence>
<keyword evidence="6" id="KW-0472">Membrane</keyword>
<keyword evidence="7" id="KW-0131">Cell cycle</keyword>
<dbReference type="Proteomes" id="UP000284177">
    <property type="component" value="Unassembled WGS sequence"/>
</dbReference>
<keyword evidence="5" id="KW-1133">Transmembrane helix</keyword>
<evidence type="ECO:0000256" key="1">
    <source>
        <dbReference type="ARBA" id="ARBA00004401"/>
    </source>
</evidence>
<dbReference type="RefSeq" id="WP_120166032.1">
    <property type="nucleotide sequence ID" value="NZ_MCIB01000001.1"/>
</dbReference>
<dbReference type="InterPro" id="IPR011922">
    <property type="entry name" value="Cell_div_FtsL"/>
</dbReference>
<dbReference type="GO" id="GO:0005886">
    <property type="term" value="C:plasma membrane"/>
    <property type="evidence" value="ECO:0007669"/>
    <property type="project" value="UniProtKB-SubCell"/>
</dbReference>
<dbReference type="GO" id="GO:0051301">
    <property type="term" value="P:cell division"/>
    <property type="evidence" value="ECO:0007669"/>
    <property type="project" value="UniProtKB-KW"/>
</dbReference>
<dbReference type="OrthoDB" id="1953895at2"/>
<feature type="coiled-coil region" evidence="9">
    <location>
        <begin position="58"/>
        <end position="92"/>
    </location>
</feature>
<organism evidence="10 11">
    <name type="scientific">Thermohalobacter berrensis</name>
    <dbReference type="NCBI Taxonomy" id="99594"/>
    <lineage>
        <taxon>Bacteria</taxon>
        <taxon>Bacillati</taxon>
        <taxon>Bacillota</taxon>
        <taxon>Tissierellia</taxon>
        <taxon>Tissierellales</taxon>
        <taxon>Thermohalobacteraceae</taxon>
        <taxon>Thermohalobacter</taxon>
    </lineage>
</organism>
<comment type="subcellular location">
    <subcellularLocation>
        <location evidence="1">Cell membrane</location>
        <topology evidence="1">Single-pass type II membrane protein</topology>
    </subcellularLocation>
</comment>
<evidence type="ECO:0000256" key="4">
    <source>
        <dbReference type="ARBA" id="ARBA00022692"/>
    </source>
</evidence>
<evidence type="ECO:0000256" key="7">
    <source>
        <dbReference type="ARBA" id="ARBA00023306"/>
    </source>
</evidence>
<sequence>MLIAKKENKLQQNEMRTKKYRGKNKKSKVKVKMRLKLFLFSFVALGICLLILLRYAYITQLKYDIAKIDTQIEELNKEKQELIVELETIKDSEIVEKNAKAKLGMIYPTEDQVVYISVGDESIENQEKIAKEKNNNFIFLKAFRNVVNKMVNFIN</sequence>
<reference evidence="10 11" key="1">
    <citation type="submission" date="2016-08" db="EMBL/GenBank/DDBJ databases">
        <title>Novel Firmicutes and Novel Genomes.</title>
        <authorList>
            <person name="Poppleton D.I."/>
            <person name="Gribaldo S."/>
        </authorList>
    </citation>
    <scope>NUCLEOTIDE SEQUENCE [LARGE SCALE GENOMIC DNA]</scope>
    <source>
        <strain evidence="10 11">CTT3</strain>
    </source>
</reference>
<accession>A0A419T9Y3</accession>
<proteinExistence type="predicted"/>
<protein>
    <recommendedName>
        <fullName evidence="8">Cell division protein FtsL</fullName>
    </recommendedName>
</protein>
<evidence type="ECO:0000256" key="5">
    <source>
        <dbReference type="ARBA" id="ARBA00022989"/>
    </source>
</evidence>
<evidence type="ECO:0000256" key="6">
    <source>
        <dbReference type="ARBA" id="ARBA00023136"/>
    </source>
</evidence>
<evidence type="ECO:0000313" key="10">
    <source>
        <dbReference type="EMBL" id="RKD34294.1"/>
    </source>
</evidence>
<keyword evidence="4" id="KW-0812">Transmembrane</keyword>
<dbReference type="Pfam" id="PF04977">
    <property type="entry name" value="DivIC"/>
    <property type="match status" value="1"/>
</dbReference>
<evidence type="ECO:0000256" key="3">
    <source>
        <dbReference type="ARBA" id="ARBA00022618"/>
    </source>
</evidence>
<keyword evidence="9" id="KW-0175">Coiled coil</keyword>
<evidence type="ECO:0000256" key="8">
    <source>
        <dbReference type="NCBIfam" id="TIGR02209"/>
    </source>
</evidence>
<dbReference type="EMBL" id="MCIB01000001">
    <property type="protein sequence ID" value="RKD34294.1"/>
    <property type="molecule type" value="Genomic_DNA"/>
</dbReference>